<keyword evidence="7 11" id="KW-0418">Kinase</keyword>
<comment type="pathway">
    <text evidence="2 11">Pyrimidine metabolism; CTP biosynthesis via de novo pathway; UDP from UMP (UMPK route): step 1/1.</text>
</comment>
<keyword evidence="8 11" id="KW-0067">ATP-binding</keyword>
<feature type="binding site" evidence="11">
    <location>
        <position position="51"/>
    </location>
    <ligand>
        <name>UMP</name>
        <dbReference type="ChEBI" id="CHEBI:57865"/>
    </ligand>
</feature>
<evidence type="ECO:0000256" key="9">
    <source>
        <dbReference type="ARBA" id="ARBA00022975"/>
    </source>
</evidence>
<organism evidence="13 14">
    <name type="scientific">Streptosporangium fragile</name>
    <dbReference type="NCBI Taxonomy" id="46186"/>
    <lineage>
        <taxon>Bacteria</taxon>
        <taxon>Bacillati</taxon>
        <taxon>Actinomycetota</taxon>
        <taxon>Actinomycetes</taxon>
        <taxon>Streptosporangiales</taxon>
        <taxon>Streptosporangiaceae</taxon>
        <taxon>Streptosporangium</taxon>
    </lineage>
</organism>
<gene>
    <name evidence="13" type="primary">pyrH_2</name>
    <name evidence="11" type="synonym">pyrH</name>
    <name evidence="13" type="ORF">GCM10010517_40230</name>
</gene>
<comment type="catalytic activity">
    <reaction evidence="10 11">
        <text>UMP + ATP = UDP + ADP</text>
        <dbReference type="Rhea" id="RHEA:24400"/>
        <dbReference type="ChEBI" id="CHEBI:30616"/>
        <dbReference type="ChEBI" id="CHEBI:57865"/>
        <dbReference type="ChEBI" id="CHEBI:58223"/>
        <dbReference type="ChEBI" id="CHEBI:456216"/>
        <dbReference type="EC" id="2.7.4.22"/>
    </reaction>
</comment>
<proteinExistence type="inferred from homology"/>
<feature type="binding site" evidence="11">
    <location>
        <position position="56"/>
    </location>
    <ligand>
        <name>ATP</name>
        <dbReference type="ChEBI" id="CHEBI:30616"/>
    </ligand>
</feature>
<comment type="activity regulation">
    <text evidence="11">Inhibited by UTP.</text>
</comment>
<comment type="subcellular location">
    <subcellularLocation>
        <location evidence="1 11">Cytoplasm</location>
    </subcellularLocation>
</comment>
<comment type="function">
    <text evidence="11">Catalyzes the reversible phosphorylation of UMP to UDP.</text>
</comment>
<evidence type="ECO:0000256" key="4">
    <source>
        <dbReference type="ARBA" id="ARBA00022490"/>
    </source>
</evidence>
<dbReference type="PANTHER" id="PTHR42833">
    <property type="entry name" value="URIDYLATE KINASE"/>
    <property type="match status" value="1"/>
</dbReference>
<dbReference type="HAMAP" id="MF_01220_B">
    <property type="entry name" value="PyrH_B"/>
    <property type="match status" value="1"/>
</dbReference>
<evidence type="ECO:0000256" key="11">
    <source>
        <dbReference type="HAMAP-Rule" id="MF_01220"/>
    </source>
</evidence>
<comment type="caution">
    <text evidence="13">The sequence shown here is derived from an EMBL/GenBank/DDBJ whole genome shotgun (WGS) entry which is preliminary data.</text>
</comment>
<feature type="binding site" evidence="11">
    <location>
        <position position="167"/>
    </location>
    <ligand>
        <name>ATP</name>
        <dbReference type="ChEBI" id="CHEBI:30616"/>
    </ligand>
</feature>
<dbReference type="InterPro" id="IPR011817">
    <property type="entry name" value="Uridylate_kinase"/>
</dbReference>
<feature type="binding site" evidence="11">
    <location>
        <position position="71"/>
    </location>
    <ligand>
        <name>UMP</name>
        <dbReference type="ChEBI" id="CHEBI:57865"/>
    </ligand>
</feature>
<dbReference type="GO" id="GO:0016301">
    <property type="term" value="F:kinase activity"/>
    <property type="evidence" value="ECO:0007669"/>
    <property type="project" value="UniProtKB-KW"/>
</dbReference>
<feature type="binding site" evidence="11">
    <location>
        <position position="52"/>
    </location>
    <ligand>
        <name>ATP</name>
        <dbReference type="ChEBI" id="CHEBI:30616"/>
    </ligand>
</feature>
<evidence type="ECO:0000256" key="8">
    <source>
        <dbReference type="ARBA" id="ARBA00022840"/>
    </source>
</evidence>
<name>A0ABN3VYX6_9ACTN</name>
<dbReference type="Gene3D" id="3.40.1160.10">
    <property type="entry name" value="Acetylglutamate kinase-like"/>
    <property type="match status" value="1"/>
</dbReference>
<comment type="subunit">
    <text evidence="11">Homohexamer.</text>
</comment>
<dbReference type="SUPFAM" id="SSF53633">
    <property type="entry name" value="Carbamate kinase-like"/>
    <property type="match status" value="1"/>
</dbReference>
<feature type="domain" description="Aspartate/glutamate/uridylate kinase" evidence="12">
    <location>
        <begin position="4"/>
        <end position="215"/>
    </location>
</feature>
<evidence type="ECO:0000256" key="5">
    <source>
        <dbReference type="ARBA" id="ARBA00022679"/>
    </source>
</evidence>
<evidence type="ECO:0000256" key="3">
    <source>
        <dbReference type="ARBA" id="ARBA00007614"/>
    </source>
</evidence>
<feature type="binding site" evidence="11">
    <location>
        <begin position="133"/>
        <end position="140"/>
    </location>
    <ligand>
        <name>UMP</name>
        <dbReference type="ChEBI" id="CHEBI:57865"/>
    </ligand>
</feature>
<keyword evidence="9 11" id="KW-0665">Pyrimidine biosynthesis</keyword>
<evidence type="ECO:0000256" key="10">
    <source>
        <dbReference type="ARBA" id="ARBA00047767"/>
    </source>
</evidence>
<keyword evidence="4 11" id="KW-0963">Cytoplasm</keyword>
<evidence type="ECO:0000259" key="12">
    <source>
        <dbReference type="Pfam" id="PF00696"/>
    </source>
</evidence>
<evidence type="ECO:0000256" key="1">
    <source>
        <dbReference type="ARBA" id="ARBA00004496"/>
    </source>
</evidence>
<reference evidence="13 14" key="1">
    <citation type="journal article" date="2019" name="Int. J. Syst. Evol. Microbiol.">
        <title>The Global Catalogue of Microorganisms (GCM) 10K type strain sequencing project: providing services to taxonomists for standard genome sequencing and annotation.</title>
        <authorList>
            <consortium name="The Broad Institute Genomics Platform"/>
            <consortium name="The Broad Institute Genome Sequencing Center for Infectious Disease"/>
            <person name="Wu L."/>
            <person name="Ma J."/>
        </authorList>
    </citation>
    <scope>NUCLEOTIDE SEQUENCE [LARGE SCALE GENOMIC DNA]</scope>
    <source>
        <strain evidence="13 14">JCM 6242</strain>
    </source>
</reference>
<dbReference type="InterPro" id="IPR001048">
    <property type="entry name" value="Asp/Glu/Uridylate_kinase"/>
</dbReference>
<evidence type="ECO:0000256" key="6">
    <source>
        <dbReference type="ARBA" id="ARBA00022741"/>
    </source>
</evidence>
<dbReference type="EC" id="2.7.4.22" evidence="11"/>
<evidence type="ECO:0000313" key="14">
    <source>
        <dbReference type="Proteomes" id="UP001500831"/>
    </source>
</evidence>
<keyword evidence="6 11" id="KW-0547">Nucleotide-binding</keyword>
<keyword evidence="5 11" id="KW-0808">Transferase</keyword>
<accession>A0ABN3VYX6</accession>
<dbReference type="CDD" id="cd04254">
    <property type="entry name" value="AAK_UMPK-PyrH-Ec"/>
    <property type="match status" value="1"/>
</dbReference>
<comment type="caution">
    <text evidence="11">Lacks conserved residue(s) required for the propagation of feature annotation.</text>
</comment>
<comment type="similarity">
    <text evidence="3 11">Belongs to the UMP kinase family.</text>
</comment>
<dbReference type="Pfam" id="PF00696">
    <property type="entry name" value="AA_kinase"/>
    <property type="match status" value="1"/>
</dbReference>
<dbReference type="PIRSF" id="PIRSF005650">
    <property type="entry name" value="Uridylate_kin"/>
    <property type="match status" value="1"/>
</dbReference>
<feature type="binding site" evidence="11">
    <location>
        <position position="170"/>
    </location>
    <ligand>
        <name>ATP</name>
        <dbReference type="ChEBI" id="CHEBI:30616"/>
    </ligand>
</feature>
<dbReference type="InterPro" id="IPR036393">
    <property type="entry name" value="AceGlu_kinase-like_sf"/>
</dbReference>
<dbReference type="Proteomes" id="UP001500831">
    <property type="component" value="Unassembled WGS sequence"/>
</dbReference>
<evidence type="ECO:0000313" key="13">
    <source>
        <dbReference type="EMBL" id="GAA2878221.1"/>
    </source>
</evidence>
<dbReference type="EMBL" id="BAAAVI010000027">
    <property type="protein sequence ID" value="GAA2878221.1"/>
    <property type="molecule type" value="Genomic_DNA"/>
</dbReference>
<dbReference type="InterPro" id="IPR015963">
    <property type="entry name" value="Uridylate_kinase_bac"/>
</dbReference>
<sequence>MRYKRVVIKLSGRAIAGEDDYGFSAAALVHLATEVVKVRRLGVEIAVVVGGGNVFRGDRAEAWGIDRVEADNIGMMATVINSLLLRGKLNALGERDVRVMTAVPIDTVAEPFIRLRAVHHLEKGAMLILSCGIGQPFLTTDYPSVQRALELGADGLLVAKHGVDGVYDSDPRDNPAARRFEMLTYDDVLHQRLQVMDQSAFILARDHEMPLHVFDIEQPGLMAAICRGEHHGTVIDGDVKETVYA</sequence>
<dbReference type="PANTHER" id="PTHR42833:SF4">
    <property type="entry name" value="URIDYLATE KINASE PUMPKIN, CHLOROPLASTIC"/>
    <property type="match status" value="1"/>
</dbReference>
<dbReference type="RefSeq" id="WP_344973601.1">
    <property type="nucleotide sequence ID" value="NZ_BAAAVI010000027.1"/>
</dbReference>
<protein>
    <recommendedName>
        <fullName evidence="11">Uridylate kinase</fullName>
        <shortName evidence="11">UK</shortName>
        <ecNumber evidence="11">2.7.4.22</ecNumber>
    </recommendedName>
    <alternativeName>
        <fullName evidence="11">Uridine monophosphate kinase</fullName>
        <shortName evidence="11">UMP kinase</shortName>
        <shortName evidence="11">UMPK</shortName>
    </alternativeName>
</protein>
<evidence type="ECO:0000256" key="2">
    <source>
        <dbReference type="ARBA" id="ARBA00004791"/>
    </source>
</evidence>
<dbReference type="NCBIfam" id="TIGR02075">
    <property type="entry name" value="pyrH_bact"/>
    <property type="match status" value="1"/>
</dbReference>
<keyword evidence="14" id="KW-1185">Reference proteome</keyword>
<feature type="binding site" evidence="11">
    <location>
        <begin position="9"/>
        <end position="12"/>
    </location>
    <ligand>
        <name>ATP</name>
        <dbReference type="ChEBI" id="CHEBI:30616"/>
    </ligand>
</feature>
<evidence type="ECO:0000256" key="7">
    <source>
        <dbReference type="ARBA" id="ARBA00022777"/>
    </source>
</evidence>